<keyword evidence="1" id="KW-0963">Cytoplasm</keyword>
<evidence type="ECO:0000259" key="7">
    <source>
        <dbReference type="PROSITE" id="PS50862"/>
    </source>
</evidence>
<evidence type="ECO:0000256" key="6">
    <source>
        <dbReference type="ARBA" id="ARBA00022888"/>
    </source>
</evidence>
<dbReference type="EMBL" id="SOCN01000003">
    <property type="protein sequence ID" value="TDV23270.1"/>
    <property type="molecule type" value="Genomic_DNA"/>
</dbReference>
<dbReference type="Proteomes" id="UP000295757">
    <property type="component" value="Unassembled WGS sequence"/>
</dbReference>
<keyword evidence="4" id="KW-0547">Nucleotide-binding</keyword>
<dbReference type="SUPFAM" id="SSF55681">
    <property type="entry name" value="Class II aaRS and biotin synthetases"/>
    <property type="match status" value="1"/>
</dbReference>
<dbReference type="GO" id="GO:0005524">
    <property type="term" value="F:ATP binding"/>
    <property type="evidence" value="ECO:0007669"/>
    <property type="project" value="UniProtKB-KW"/>
</dbReference>
<reference evidence="8 9" key="1">
    <citation type="submission" date="2019-03" db="EMBL/GenBank/DDBJ databases">
        <title>Genomic Encyclopedia of Archaeal and Bacterial Type Strains, Phase II (KMG-II): from individual species to whole genera.</title>
        <authorList>
            <person name="Goeker M."/>
        </authorList>
    </citation>
    <scope>NUCLEOTIDE SEQUENCE [LARGE SCALE GENOMIC DNA]</scope>
    <source>
        <strain evidence="8 9">ATCC 35214</strain>
    </source>
</reference>
<evidence type="ECO:0000256" key="2">
    <source>
        <dbReference type="ARBA" id="ARBA00022598"/>
    </source>
</evidence>
<evidence type="ECO:0000256" key="3">
    <source>
        <dbReference type="ARBA" id="ARBA00022605"/>
    </source>
</evidence>
<dbReference type="Pfam" id="PF03590">
    <property type="entry name" value="AsnA"/>
    <property type="match status" value="1"/>
</dbReference>
<dbReference type="InterPro" id="IPR006195">
    <property type="entry name" value="aa-tRNA-synth_II"/>
</dbReference>
<evidence type="ECO:0000313" key="8">
    <source>
        <dbReference type="EMBL" id="TDV23270.1"/>
    </source>
</evidence>
<keyword evidence="6" id="KW-0061">Asparagine biosynthesis</keyword>
<dbReference type="InterPro" id="IPR045864">
    <property type="entry name" value="aa-tRNA-synth_II/BPL/LPL"/>
</dbReference>
<proteinExistence type="predicted"/>
<evidence type="ECO:0000256" key="1">
    <source>
        <dbReference type="ARBA" id="ARBA00022490"/>
    </source>
</evidence>
<protein>
    <submittedName>
        <fullName evidence="8">Aspartate-ammonia ligase</fullName>
    </submittedName>
</protein>
<dbReference type="Gene3D" id="3.30.930.10">
    <property type="entry name" value="Bira Bifunctional Protein, Domain 2"/>
    <property type="match status" value="1"/>
</dbReference>
<feature type="domain" description="Aminoacyl-transfer RNA synthetases class-II family profile" evidence="7">
    <location>
        <begin position="16"/>
        <end position="311"/>
    </location>
</feature>
<dbReference type="PANTHER" id="PTHR30073:SF5">
    <property type="entry name" value="ASPARTATE--AMMONIA LIGASE"/>
    <property type="match status" value="1"/>
</dbReference>
<keyword evidence="9" id="KW-1185">Reference proteome</keyword>
<dbReference type="RefSeq" id="WP_134111101.1">
    <property type="nucleotide sequence ID" value="NZ_SOCN01000003.1"/>
</dbReference>
<dbReference type="InterPro" id="IPR004618">
    <property type="entry name" value="AsnA"/>
</dbReference>
<keyword evidence="5" id="KW-0067">ATP-binding</keyword>
<evidence type="ECO:0000256" key="4">
    <source>
        <dbReference type="ARBA" id="ARBA00022741"/>
    </source>
</evidence>
<keyword evidence="3" id="KW-0028">Amino-acid biosynthesis</keyword>
<dbReference type="OrthoDB" id="9766088at2"/>
<dbReference type="GO" id="GO:0006529">
    <property type="term" value="P:asparagine biosynthetic process"/>
    <property type="evidence" value="ECO:0007669"/>
    <property type="project" value="UniProtKB-KW"/>
</dbReference>
<keyword evidence="2 8" id="KW-0436">Ligase</keyword>
<evidence type="ECO:0000313" key="9">
    <source>
        <dbReference type="Proteomes" id="UP000295757"/>
    </source>
</evidence>
<dbReference type="PIRSF" id="PIRSF001555">
    <property type="entry name" value="Asp_ammon_ligase"/>
    <property type="match status" value="1"/>
</dbReference>
<dbReference type="PANTHER" id="PTHR30073">
    <property type="entry name" value="ASPARTATE--AMMONIA LIGASE"/>
    <property type="match status" value="1"/>
</dbReference>
<dbReference type="AlphaFoldDB" id="A0A4R7UDF6"/>
<gene>
    <name evidence="8" type="ORF">BCF59_0616</name>
</gene>
<organism evidence="8 9">
    <name type="scientific">Mycoplasmopsis mustelae</name>
    <dbReference type="NCBI Taxonomy" id="171289"/>
    <lineage>
        <taxon>Bacteria</taxon>
        <taxon>Bacillati</taxon>
        <taxon>Mycoplasmatota</taxon>
        <taxon>Mycoplasmoidales</taxon>
        <taxon>Metamycoplasmataceae</taxon>
        <taxon>Mycoplasmopsis</taxon>
    </lineage>
</organism>
<dbReference type="GO" id="GO:0005829">
    <property type="term" value="C:cytosol"/>
    <property type="evidence" value="ECO:0007669"/>
    <property type="project" value="TreeGrafter"/>
</dbReference>
<sequence>MYQSKLNVKQTQKAIQNLKHIFQSLIKEELNLTRATAPLFLDTKSGLNDGLNGETAVWFNPKNSNVRLEVVHSLAKWKRHALKQYQYNEHEGIYTDMNAIRREENLDRTHSYYVDQWDWERIITSKDRNIDFLKTIVSKIYKCIRITKSQLQQEFPILNHKLAKEVFFISAQELEDIYPNDTPEARENLIVKEKGAVFIYQIGWELKSGTIHSKRAFDYDDWKLNGDLIVYSNVLDSAIELSSMGIRVNSESMVKQSGLTYEQLLELSPYHKSILLKELPLTIGGGIGQSRLSMFLLEKAHIGEVQSSYWPQEHIDEMASKGIKLL</sequence>
<comment type="caution">
    <text evidence="8">The sequence shown here is derived from an EMBL/GenBank/DDBJ whole genome shotgun (WGS) entry which is preliminary data.</text>
</comment>
<dbReference type="GO" id="GO:0004071">
    <property type="term" value="F:aspartate-ammonia ligase activity"/>
    <property type="evidence" value="ECO:0007669"/>
    <property type="project" value="InterPro"/>
</dbReference>
<name>A0A4R7UDF6_9BACT</name>
<evidence type="ECO:0000256" key="5">
    <source>
        <dbReference type="ARBA" id="ARBA00022840"/>
    </source>
</evidence>
<dbReference type="PROSITE" id="PS50862">
    <property type="entry name" value="AA_TRNA_LIGASE_II"/>
    <property type="match status" value="1"/>
</dbReference>
<accession>A0A4R7UDF6</accession>